<reference evidence="1" key="1">
    <citation type="submission" date="2019-02" db="EMBL/GenBank/DDBJ databases">
        <authorList>
            <consortium name="Pathogen Informatics"/>
        </authorList>
    </citation>
    <scope>NUCLEOTIDE SEQUENCE</scope>
    <source>
        <strain evidence="1">3012STDY6733949</strain>
    </source>
</reference>
<gene>
    <name evidence="1" type="ORF">NCTC1935_00048</name>
</gene>
<name>A0A449G5J3_NOCFR</name>
<accession>A0A449G5J3</accession>
<sequence>MRSSIVGGVIAVNTLVRIRPAAVSRFRVLDIDGDHATIEAADEVPGRYPFRMRLADLIPDDQAATTPDYHNGYKSNTP</sequence>
<evidence type="ECO:0000313" key="1">
    <source>
        <dbReference type="EMBL" id="VFA81023.1"/>
    </source>
</evidence>
<protein>
    <submittedName>
        <fullName evidence="1">Uncharacterized protein</fullName>
    </submittedName>
</protein>
<dbReference type="EMBL" id="CAACYE010000002">
    <property type="protein sequence ID" value="VFA81023.1"/>
    <property type="molecule type" value="Genomic_DNA"/>
</dbReference>
<dbReference type="RefSeq" id="WP_137355148.1">
    <property type="nucleotide sequence ID" value="NZ_CAACYE020000006.1"/>
</dbReference>
<proteinExistence type="predicted"/>
<dbReference type="AlphaFoldDB" id="A0A449G5J3"/>
<organism evidence="1">
    <name type="scientific">Nocardia farcinica</name>
    <dbReference type="NCBI Taxonomy" id="37329"/>
    <lineage>
        <taxon>Bacteria</taxon>
        <taxon>Bacillati</taxon>
        <taxon>Actinomycetota</taxon>
        <taxon>Actinomycetes</taxon>
        <taxon>Mycobacteriales</taxon>
        <taxon>Nocardiaceae</taxon>
        <taxon>Nocardia</taxon>
    </lineage>
</organism>